<reference evidence="4" key="1">
    <citation type="journal article" date="2022" name="Int. J. Mol. Sci.">
        <title>Draft Genome of Tanacetum Coccineum: Genomic Comparison of Closely Related Tanacetum-Family Plants.</title>
        <authorList>
            <person name="Yamashiro T."/>
            <person name="Shiraishi A."/>
            <person name="Nakayama K."/>
            <person name="Satake H."/>
        </authorList>
    </citation>
    <scope>NUCLEOTIDE SEQUENCE</scope>
</reference>
<organism evidence="4 5">
    <name type="scientific">Tanacetum coccineum</name>
    <dbReference type="NCBI Taxonomy" id="301880"/>
    <lineage>
        <taxon>Eukaryota</taxon>
        <taxon>Viridiplantae</taxon>
        <taxon>Streptophyta</taxon>
        <taxon>Embryophyta</taxon>
        <taxon>Tracheophyta</taxon>
        <taxon>Spermatophyta</taxon>
        <taxon>Magnoliopsida</taxon>
        <taxon>eudicotyledons</taxon>
        <taxon>Gunneridae</taxon>
        <taxon>Pentapetalae</taxon>
        <taxon>asterids</taxon>
        <taxon>campanulids</taxon>
        <taxon>Asterales</taxon>
        <taxon>Asteraceae</taxon>
        <taxon>Asteroideae</taxon>
        <taxon>Anthemideae</taxon>
        <taxon>Anthemidinae</taxon>
        <taxon>Tanacetum</taxon>
    </lineage>
</organism>
<keyword evidence="5" id="KW-1185">Reference proteome</keyword>
<sequence length="199" mass="22935">MRFRWQQDDLNCLENDTGNISFSNDIDDWKWLWIADTDRLPTHVNLDKRNIDLGSLFSHFVITVFSKWAFLLPSHAHRTGILGFVRKLQTAYKEAISLFSAKVYLWKTITLEVESSDTIDTGMVKIQDKESIPLDQQRLIFAEKQLEDGCTLADYNIQKESTLHLVLRPRGGGPLKVVFSPSSLALARKYNQDKIFCLK</sequence>
<reference evidence="4" key="2">
    <citation type="submission" date="2022-01" db="EMBL/GenBank/DDBJ databases">
        <authorList>
            <person name="Yamashiro T."/>
            <person name="Shiraishi A."/>
            <person name="Satake H."/>
            <person name="Nakayama K."/>
        </authorList>
    </citation>
    <scope>NUCLEOTIDE SEQUENCE</scope>
</reference>
<accession>A0ABQ5IRN2</accession>
<keyword evidence="1" id="KW-1017">Isopeptide bond</keyword>
<dbReference type="EMBL" id="BQNB010021095">
    <property type="protein sequence ID" value="GJU02809.1"/>
    <property type="molecule type" value="Genomic_DNA"/>
</dbReference>
<dbReference type="Pfam" id="PF00240">
    <property type="entry name" value="ubiquitin"/>
    <property type="match status" value="1"/>
</dbReference>
<proteinExistence type="predicted"/>
<dbReference type="InterPro" id="IPR019956">
    <property type="entry name" value="Ubiquitin_dom"/>
</dbReference>
<dbReference type="GO" id="GO:0005840">
    <property type="term" value="C:ribosome"/>
    <property type="evidence" value="ECO:0007669"/>
    <property type="project" value="UniProtKB-KW"/>
</dbReference>
<dbReference type="PANTHER" id="PTHR10666">
    <property type="entry name" value="UBIQUITIN"/>
    <property type="match status" value="1"/>
</dbReference>
<evidence type="ECO:0000313" key="4">
    <source>
        <dbReference type="EMBL" id="GJU02809.1"/>
    </source>
</evidence>
<gene>
    <name evidence="4" type="ORF">Tco_1113147</name>
</gene>
<evidence type="ECO:0000259" key="3">
    <source>
        <dbReference type="PROSITE" id="PS50053"/>
    </source>
</evidence>
<protein>
    <submittedName>
        <fullName evidence="4">Ubiquitin-60S ribosomal protein L40</fullName>
    </submittedName>
</protein>
<dbReference type="SMART" id="SM00213">
    <property type="entry name" value="UBQ"/>
    <property type="match status" value="1"/>
</dbReference>
<comment type="caution">
    <text evidence="4">The sequence shown here is derived from an EMBL/GenBank/DDBJ whole genome shotgun (WGS) entry which is preliminary data.</text>
</comment>
<dbReference type="InterPro" id="IPR029071">
    <property type="entry name" value="Ubiquitin-like_domsf"/>
</dbReference>
<dbReference type="Proteomes" id="UP001151760">
    <property type="component" value="Unassembled WGS sequence"/>
</dbReference>
<evidence type="ECO:0000313" key="5">
    <source>
        <dbReference type="Proteomes" id="UP001151760"/>
    </source>
</evidence>
<dbReference type="Gene3D" id="3.10.20.90">
    <property type="entry name" value="Phosphatidylinositol 3-kinase Catalytic Subunit, Chain A, domain 1"/>
    <property type="match status" value="1"/>
</dbReference>
<evidence type="ECO:0000256" key="2">
    <source>
        <dbReference type="ARBA" id="ARBA00022843"/>
    </source>
</evidence>
<feature type="domain" description="Ubiquitin-like" evidence="3">
    <location>
        <begin position="96"/>
        <end position="172"/>
    </location>
</feature>
<dbReference type="InterPro" id="IPR000626">
    <property type="entry name" value="Ubiquitin-like_dom"/>
</dbReference>
<keyword evidence="4" id="KW-0689">Ribosomal protein</keyword>
<dbReference type="SUPFAM" id="SSF54236">
    <property type="entry name" value="Ubiquitin-like"/>
    <property type="match status" value="1"/>
</dbReference>
<keyword evidence="2" id="KW-0832">Ubl conjugation</keyword>
<dbReference type="PRINTS" id="PR00348">
    <property type="entry name" value="UBIQUITIN"/>
</dbReference>
<name>A0ABQ5IRN2_9ASTR</name>
<keyword evidence="4" id="KW-0687">Ribonucleoprotein</keyword>
<dbReference type="PROSITE" id="PS50053">
    <property type="entry name" value="UBIQUITIN_2"/>
    <property type="match status" value="1"/>
</dbReference>
<dbReference type="InterPro" id="IPR050158">
    <property type="entry name" value="Ubiquitin_ubiquitin-like"/>
</dbReference>
<evidence type="ECO:0000256" key="1">
    <source>
        <dbReference type="ARBA" id="ARBA00022499"/>
    </source>
</evidence>